<gene>
    <name evidence="1" type="ORF">S06H3_37458</name>
</gene>
<protein>
    <recommendedName>
        <fullName evidence="2">EAP30 domain-containing protein</fullName>
    </recommendedName>
</protein>
<name>X1LWE9_9ZZZZ</name>
<comment type="caution">
    <text evidence="1">The sequence shown here is derived from an EMBL/GenBank/DDBJ whole genome shotgun (WGS) entry which is preliminary data.</text>
</comment>
<evidence type="ECO:0000313" key="1">
    <source>
        <dbReference type="EMBL" id="GAI23712.1"/>
    </source>
</evidence>
<proteinExistence type="predicted"/>
<dbReference type="InterPro" id="IPR036390">
    <property type="entry name" value="WH_DNA-bd_sf"/>
</dbReference>
<dbReference type="InterPro" id="IPR040608">
    <property type="entry name" value="Snf8/Vps36"/>
</dbReference>
<dbReference type="InterPro" id="IPR036388">
    <property type="entry name" value="WH-like_DNA-bd_sf"/>
</dbReference>
<accession>X1LWE9</accession>
<organism evidence="1">
    <name type="scientific">marine sediment metagenome</name>
    <dbReference type="NCBI Taxonomy" id="412755"/>
    <lineage>
        <taxon>unclassified sequences</taxon>
        <taxon>metagenomes</taxon>
        <taxon>ecological metagenomes</taxon>
    </lineage>
</organism>
<dbReference type="AlphaFoldDB" id="X1LWE9"/>
<sequence>ILLALTPELREEVKELQKKYKIPSSKIITEQITEHDVLRKFSKIDHEKLGMLAYQRVLMNKEETGGIIPLSEVFELVNTGILKGNVQVKDVEKSLKILKKTKVIDDLTELESGIMMVRFFPIQYTGDETKVVGLAKEKGLLTLEDVCFKLNWSQDRALRALESLEKSGMAKYRENILTGKQWFFPSI</sequence>
<dbReference type="Pfam" id="PF04157">
    <property type="entry name" value="EAP30"/>
    <property type="match status" value="1"/>
</dbReference>
<evidence type="ECO:0008006" key="2">
    <source>
        <dbReference type="Google" id="ProtNLM"/>
    </source>
</evidence>
<reference evidence="1" key="1">
    <citation type="journal article" date="2014" name="Front. Microbiol.">
        <title>High frequency of phylogenetically diverse reductive dehalogenase-homologous genes in deep subseafloor sedimentary metagenomes.</title>
        <authorList>
            <person name="Kawai M."/>
            <person name="Futagami T."/>
            <person name="Toyoda A."/>
            <person name="Takaki Y."/>
            <person name="Nishi S."/>
            <person name="Hori S."/>
            <person name="Arai W."/>
            <person name="Tsubouchi T."/>
            <person name="Morono Y."/>
            <person name="Uchiyama I."/>
            <person name="Ito T."/>
            <person name="Fujiyama A."/>
            <person name="Inagaki F."/>
            <person name="Takami H."/>
        </authorList>
    </citation>
    <scope>NUCLEOTIDE SEQUENCE</scope>
    <source>
        <strain evidence="1">Expedition CK06-06</strain>
    </source>
</reference>
<dbReference type="SUPFAM" id="SSF46785">
    <property type="entry name" value="Winged helix' DNA-binding domain"/>
    <property type="match status" value="1"/>
</dbReference>
<dbReference type="Gene3D" id="1.10.10.10">
    <property type="entry name" value="Winged helix-like DNA-binding domain superfamily/Winged helix DNA-binding domain"/>
    <property type="match status" value="1"/>
</dbReference>
<dbReference type="EMBL" id="BARV01022760">
    <property type="protein sequence ID" value="GAI23712.1"/>
    <property type="molecule type" value="Genomic_DNA"/>
</dbReference>
<feature type="non-terminal residue" evidence="1">
    <location>
        <position position="1"/>
    </location>
</feature>